<keyword evidence="3" id="KW-1185">Reference proteome</keyword>
<proteinExistence type="predicted"/>
<dbReference type="EMBL" id="FMIA01000002">
    <property type="protein sequence ID" value="SCL57410.1"/>
    <property type="molecule type" value="Genomic_DNA"/>
</dbReference>
<dbReference type="STRING" id="683228.GA0070617_3516"/>
<sequence>MASPRADWSPSPDTPSSPCDALIVVPPPSPSDTNPPLGPAILATAAARGGFRVEVLDLNILLLRRFARQADRAGPTLGDHGKDRSGVSAAARWLFTQTGLYDTPPLHLPDTADPVAGMHYPLEAVTAAVSGAVGSWREWLEQQLRACCDRPPTMVGVSLMGPSQVFVGLLVLRVAKAIWPGTTTVLGGSHVTLLADEIERDQRRSVLADLMLTGHCEDDFVTTLADLDPPGVQRPPAPAPDRPEGPFEYLPTFSERQLAHCGPSPRHCSRSR</sequence>
<protein>
    <submittedName>
        <fullName evidence="2">Uncharacterized protein</fullName>
    </submittedName>
</protein>
<gene>
    <name evidence="2" type="ORF">GA0070617_3516</name>
</gene>
<organism evidence="2 3">
    <name type="scientific">Micromonospora yangpuensis</name>
    <dbReference type="NCBI Taxonomy" id="683228"/>
    <lineage>
        <taxon>Bacteria</taxon>
        <taxon>Bacillati</taxon>
        <taxon>Actinomycetota</taxon>
        <taxon>Actinomycetes</taxon>
        <taxon>Micromonosporales</taxon>
        <taxon>Micromonosporaceae</taxon>
        <taxon>Micromonospora</taxon>
    </lineage>
</organism>
<feature type="compositionally biased region" description="Low complexity" evidence="1">
    <location>
        <begin position="9"/>
        <end position="18"/>
    </location>
</feature>
<accession>A0A1C6UTS5</accession>
<evidence type="ECO:0000256" key="1">
    <source>
        <dbReference type="SAM" id="MobiDB-lite"/>
    </source>
</evidence>
<evidence type="ECO:0000313" key="3">
    <source>
        <dbReference type="Proteomes" id="UP000198937"/>
    </source>
</evidence>
<reference evidence="2 3" key="1">
    <citation type="submission" date="2016-06" db="EMBL/GenBank/DDBJ databases">
        <authorList>
            <person name="Kjaerup R.B."/>
            <person name="Dalgaard T.S."/>
            <person name="Juul-Madsen H.R."/>
        </authorList>
    </citation>
    <scope>NUCLEOTIDE SEQUENCE [LARGE SCALE GENOMIC DNA]</scope>
    <source>
        <strain evidence="2 3">DSM 45577</strain>
    </source>
</reference>
<dbReference type="AlphaFoldDB" id="A0A1C6UTS5"/>
<name>A0A1C6UTS5_9ACTN</name>
<feature type="region of interest" description="Disordered" evidence="1">
    <location>
        <begin position="226"/>
        <end position="249"/>
    </location>
</feature>
<feature type="region of interest" description="Disordered" evidence="1">
    <location>
        <begin position="1"/>
        <end position="20"/>
    </location>
</feature>
<evidence type="ECO:0000313" key="2">
    <source>
        <dbReference type="EMBL" id="SCL57410.1"/>
    </source>
</evidence>
<dbReference type="Proteomes" id="UP000198937">
    <property type="component" value="Unassembled WGS sequence"/>
</dbReference>